<dbReference type="Pfam" id="PF00580">
    <property type="entry name" value="UvrD-helicase"/>
    <property type="match status" value="1"/>
</dbReference>
<keyword evidence="3 13" id="KW-0227">DNA damage</keyword>
<evidence type="ECO:0000256" key="7">
    <source>
        <dbReference type="ARBA" id="ARBA00022840"/>
    </source>
</evidence>
<keyword evidence="6 13" id="KW-0269">Exonuclease</keyword>
<dbReference type="GO" id="GO:0005829">
    <property type="term" value="C:cytosol"/>
    <property type="evidence" value="ECO:0007669"/>
    <property type="project" value="TreeGrafter"/>
</dbReference>
<keyword evidence="10 13" id="KW-0413">Isomerase</keyword>
<dbReference type="PROSITE" id="PS51198">
    <property type="entry name" value="UVRD_HELICASE_ATP_BIND"/>
    <property type="match status" value="1"/>
</dbReference>
<comment type="similarity">
    <text evidence="13">Belongs to the helicase family. AddA subfamily.</text>
</comment>
<dbReference type="PANTHER" id="PTHR11070">
    <property type="entry name" value="UVRD / RECB / PCRA DNA HELICASE FAMILY MEMBER"/>
    <property type="match status" value="1"/>
</dbReference>
<comment type="catalytic activity">
    <reaction evidence="12 13">
        <text>ATP + H2O = ADP + phosphate + H(+)</text>
        <dbReference type="Rhea" id="RHEA:13065"/>
        <dbReference type="ChEBI" id="CHEBI:15377"/>
        <dbReference type="ChEBI" id="CHEBI:15378"/>
        <dbReference type="ChEBI" id="CHEBI:30616"/>
        <dbReference type="ChEBI" id="CHEBI:43474"/>
        <dbReference type="ChEBI" id="CHEBI:456216"/>
        <dbReference type="EC" id="5.6.2.4"/>
    </reaction>
</comment>
<evidence type="ECO:0000256" key="5">
    <source>
        <dbReference type="ARBA" id="ARBA00022806"/>
    </source>
</evidence>
<keyword evidence="4 13" id="KW-0378">Hydrolase</keyword>
<dbReference type="PROSITE" id="PS51217">
    <property type="entry name" value="UVRD_HELICASE_CTER"/>
    <property type="match status" value="1"/>
</dbReference>
<accession>A0A369APX7</accession>
<dbReference type="PANTHER" id="PTHR11070:SF48">
    <property type="entry name" value="ATP-DEPENDENT HELICASE_NUCLEASE SUBUNIT A"/>
    <property type="match status" value="1"/>
</dbReference>
<sequence>MSKVEIPLRPANSHFTDKQWQAVYDKGDNILISASAGSGKTTVLVERVIQHIKAGTNVDELLIVTYTEAAAKEMKQRIQVAVQSAINEESDLEKRQHLIKQLNLLPTAPISTLHAFCLTVIRKYYYLIHIDPVFRLLTDETEITLLKEDVWEDVREKLYGDKQKEFYELTENFSNDRNDEGLTKLIFSLASFALSNTEPKEWLDKLTKHYEVEGSIINSELYQDFMKPSLVKDLTHLIERSNELINQTIGEPDFEKTLSVFESDKVLLTNILRLVEEDDLDACYTSFLQGKFATIKGPSKKTSPEEVMEVYEELKKERDLIKKQFGTLKKNYFTLSPEKMLELIQLSEPLVREMVFVCQTYLSAFNKQKEEKNLVDFNDLEHMTLAILRELDGGKFKASEASLFYRSKFKEVLVDEYQDVNRLQEGILYWLRRPELNEGNLFMVGDVKQSIYAFRLADPTLFIEKYEQYAEEDDGRRIILAENFRSRGSVLDFTNLIFTQLMDKELGQIEYDQSAELITGFKDYPESSAHDTEILIYESESESEEEEIDLTFEIEDKTEGELLLVGQKIQELIKSKFPIYDKRNKMSRPIKYQDIVLLSPTKKNNLVILDIFKQLDIPLLINDTQNYFQATEVKIMIALLQVIDNPYQDIPFVAVLRSPVVGIKENDLVNIRQYDSNGYFYDALKVYLKQETQVDSLFEKISEFHDQFIVWREMARQEKLVELIWKIYQDTGLLEYVAGMPSGKQRQANLHALYERATSYEEMSFKGLFQFVRFIEKMQAKNKDLAEPNNTTDVEDAVRVMTIHASKGLEFPVVFVLDMNKQFNMTDLNNQSFIFDEKLGAGIKYLDLDKRIKYETLPYVLIKEQKRKKMLAEEMRKLYVALTRAEEKLFLVGSYKSKEVAFKSWQEQINSDHRVLSTSARLGQRSLLGWVGLSIVRHPLIIKEYPELQVQPLKGLETIPVNFNLKFFTKEDIGKIQEEMTPLETRVEKIDTDANPQLLKSVVDILNFSYPNESATKTASYQSVSEIKRLFEDPDEKHLQVIDFSKKLTTKANRIVGEELAKPKFLAEVKEITQAEIGTATHLVMQLIDLEKKPSKNDFEKLINQLVEDGVLEEKLAEKIDITNLLTFFDTELGDLLVSKESVVKREQPFSLLLSAADIYEDYLGKREDRLLIHGIIDGFIETDEELVLYDFKTDYVPKNATNEELEAIKSKYVGQLNLYKQALEQIKERPVTSVKLVLLRGNKQIEML</sequence>
<dbReference type="Gene3D" id="1.10.274.50">
    <property type="match status" value="1"/>
</dbReference>
<dbReference type="InterPro" id="IPR014016">
    <property type="entry name" value="UvrD-like_ATP-bd"/>
</dbReference>
<evidence type="ECO:0000256" key="13">
    <source>
        <dbReference type="HAMAP-Rule" id="MF_01451"/>
    </source>
</evidence>
<evidence type="ECO:0000256" key="1">
    <source>
        <dbReference type="ARBA" id="ARBA00022722"/>
    </source>
</evidence>
<evidence type="ECO:0000256" key="8">
    <source>
        <dbReference type="ARBA" id="ARBA00023125"/>
    </source>
</evidence>
<comment type="caution">
    <text evidence="15">The sequence shown here is derived from an EMBL/GenBank/DDBJ whole genome shotgun (WGS) entry which is preliminary data.</text>
</comment>
<dbReference type="InterPro" id="IPR000212">
    <property type="entry name" value="DNA_helicase_UvrD/REP"/>
</dbReference>
<feature type="binding site" evidence="14">
    <location>
        <begin position="34"/>
        <end position="41"/>
    </location>
    <ligand>
        <name>ATP</name>
        <dbReference type="ChEBI" id="CHEBI:30616"/>
    </ligand>
</feature>
<reference evidence="15 16" key="1">
    <citation type="submission" date="2017-05" db="EMBL/GenBank/DDBJ databases">
        <title>Vagococcus spp. assemblies.</title>
        <authorList>
            <person name="Gulvik C.A."/>
        </authorList>
    </citation>
    <scope>NUCLEOTIDE SEQUENCE [LARGE SCALE GENOMIC DNA]</scope>
    <source>
        <strain evidence="15 16">NCFB 2497</strain>
    </source>
</reference>
<dbReference type="OrthoDB" id="9810135at2"/>
<evidence type="ECO:0000256" key="2">
    <source>
        <dbReference type="ARBA" id="ARBA00022741"/>
    </source>
</evidence>
<dbReference type="SUPFAM" id="SSF52980">
    <property type="entry name" value="Restriction endonuclease-like"/>
    <property type="match status" value="1"/>
</dbReference>
<dbReference type="EC" id="5.6.2.4" evidence="13"/>
<dbReference type="InterPro" id="IPR011604">
    <property type="entry name" value="PDDEXK-like_dom_sf"/>
</dbReference>
<proteinExistence type="inferred from homology"/>
<name>A0A369APX7_9ENTE</name>
<evidence type="ECO:0000256" key="3">
    <source>
        <dbReference type="ARBA" id="ARBA00022763"/>
    </source>
</evidence>
<dbReference type="HAMAP" id="MF_01451">
    <property type="entry name" value="AddA"/>
    <property type="match status" value="1"/>
</dbReference>
<keyword evidence="8 13" id="KW-0238">DNA-binding</keyword>
<dbReference type="InterPro" id="IPR014017">
    <property type="entry name" value="DNA_helicase_UvrD-like_C"/>
</dbReference>
<dbReference type="AlphaFoldDB" id="A0A369APX7"/>
<comment type="catalytic activity">
    <reaction evidence="11 13">
        <text>Couples ATP hydrolysis with the unwinding of duplex DNA by translocating in the 3'-5' direction.</text>
        <dbReference type="EC" id="5.6.2.4"/>
    </reaction>
</comment>
<evidence type="ECO:0000256" key="6">
    <source>
        <dbReference type="ARBA" id="ARBA00022839"/>
    </source>
</evidence>
<organism evidence="15 16">
    <name type="scientific">Vagococcus fluvialis</name>
    <dbReference type="NCBI Taxonomy" id="2738"/>
    <lineage>
        <taxon>Bacteria</taxon>
        <taxon>Bacillati</taxon>
        <taxon>Bacillota</taxon>
        <taxon>Bacilli</taxon>
        <taxon>Lactobacillales</taxon>
        <taxon>Enterococcaceae</taxon>
        <taxon>Vagococcus</taxon>
    </lineage>
</organism>
<dbReference type="Gene3D" id="3.90.320.10">
    <property type="match status" value="1"/>
</dbReference>
<dbReference type="GO" id="GO:0033202">
    <property type="term" value="C:DNA helicase complex"/>
    <property type="evidence" value="ECO:0007669"/>
    <property type="project" value="TreeGrafter"/>
</dbReference>
<evidence type="ECO:0000256" key="10">
    <source>
        <dbReference type="ARBA" id="ARBA00023235"/>
    </source>
</evidence>
<dbReference type="InterPro" id="IPR014152">
    <property type="entry name" value="AddA"/>
</dbReference>
<dbReference type="Pfam" id="PF12705">
    <property type="entry name" value="PDDEXK_1"/>
    <property type="match status" value="1"/>
</dbReference>
<evidence type="ECO:0000256" key="14">
    <source>
        <dbReference type="PROSITE-ProRule" id="PRU00560"/>
    </source>
</evidence>
<protein>
    <recommendedName>
        <fullName evidence="13">ATP-dependent helicase/nuclease subunit A</fullName>
        <ecNumber evidence="13">3.1.-.-</ecNumber>
        <ecNumber evidence="13">5.6.2.4</ecNumber>
    </recommendedName>
    <alternativeName>
        <fullName evidence="13">ATP-dependent helicase/nuclease AddA</fullName>
    </alternativeName>
    <alternativeName>
        <fullName evidence="13">DNA 3'-5' helicase AddA</fullName>
    </alternativeName>
</protein>
<dbReference type="GO" id="GO:0003690">
    <property type="term" value="F:double-stranded DNA binding"/>
    <property type="evidence" value="ECO:0007669"/>
    <property type="project" value="UniProtKB-UniRule"/>
</dbReference>
<dbReference type="Pfam" id="PF13361">
    <property type="entry name" value="UvrD_C"/>
    <property type="match status" value="1"/>
</dbReference>
<gene>
    <name evidence="13" type="primary">addA</name>
    <name evidence="15" type="ORF">CBF32_11210</name>
</gene>
<dbReference type="GO" id="GO:0005524">
    <property type="term" value="F:ATP binding"/>
    <property type="evidence" value="ECO:0007669"/>
    <property type="project" value="UniProtKB-UniRule"/>
</dbReference>
<dbReference type="SUPFAM" id="SSF52540">
    <property type="entry name" value="P-loop containing nucleoside triphosphate hydrolases"/>
    <property type="match status" value="1"/>
</dbReference>
<dbReference type="EC" id="3.1.-.-" evidence="13"/>
<dbReference type="GeneID" id="63147201"/>
<dbReference type="GO" id="GO:0008408">
    <property type="term" value="F:3'-5' exonuclease activity"/>
    <property type="evidence" value="ECO:0007669"/>
    <property type="project" value="UniProtKB-UniRule"/>
</dbReference>
<keyword evidence="2 13" id="KW-0547">Nucleotide-binding</keyword>
<dbReference type="NCBIfam" id="TIGR02785">
    <property type="entry name" value="addA_Gpos"/>
    <property type="match status" value="1"/>
</dbReference>
<evidence type="ECO:0000313" key="15">
    <source>
        <dbReference type="EMBL" id="RST99934.1"/>
    </source>
</evidence>
<keyword evidence="16" id="KW-1185">Reference proteome</keyword>
<keyword evidence="1 13" id="KW-0540">Nuclease</keyword>
<evidence type="ECO:0000256" key="12">
    <source>
        <dbReference type="ARBA" id="ARBA00048988"/>
    </source>
</evidence>
<keyword evidence="7 13" id="KW-0067">ATP-binding</keyword>
<dbReference type="InterPro" id="IPR038726">
    <property type="entry name" value="PDDEXK_AddAB-type"/>
</dbReference>
<comment type="subunit">
    <text evidence="13">Heterodimer of AddA and AddB/RexB.</text>
</comment>
<dbReference type="GO" id="GO:0000724">
    <property type="term" value="P:double-strand break repair via homologous recombination"/>
    <property type="evidence" value="ECO:0007669"/>
    <property type="project" value="UniProtKB-UniRule"/>
</dbReference>
<comment type="function">
    <text evidence="13">The heterodimer acts as both an ATP-dependent DNA helicase and an ATP-dependent, dual-direction single-stranded exonuclease. Recognizes the chi site generating a DNA molecule suitable for the initiation of homologous recombination. The AddA nuclease domain is required for chi fragment generation; this subunit has the helicase and 3' -&gt; 5' nuclease activities.</text>
</comment>
<dbReference type="InterPro" id="IPR011335">
    <property type="entry name" value="Restrct_endonuc-II-like"/>
</dbReference>
<dbReference type="Proteomes" id="UP000288197">
    <property type="component" value="Unassembled WGS sequence"/>
</dbReference>
<evidence type="ECO:0000256" key="4">
    <source>
        <dbReference type="ARBA" id="ARBA00022801"/>
    </source>
</evidence>
<keyword evidence="9 13" id="KW-0234">DNA repair</keyword>
<dbReference type="RefSeq" id="WP_114290280.1">
    <property type="nucleotide sequence ID" value="NZ_CP122523.1"/>
</dbReference>
<dbReference type="Gene3D" id="3.40.50.300">
    <property type="entry name" value="P-loop containing nucleotide triphosphate hydrolases"/>
    <property type="match status" value="4"/>
</dbReference>
<evidence type="ECO:0000313" key="16">
    <source>
        <dbReference type="Proteomes" id="UP000288197"/>
    </source>
</evidence>
<comment type="cofactor">
    <cofactor evidence="13">
        <name>Mg(2+)</name>
        <dbReference type="ChEBI" id="CHEBI:18420"/>
    </cofactor>
</comment>
<evidence type="ECO:0000256" key="11">
    <source>
        <dbReference type="ARBA" id="ARBA00034617"/>
    </source>
</evidence>
<dbReference type="InterPro" id="IPR027417">
    <property type="entry name" value="P-loop_NTPase"/>
</dbReference>
<evidence type="ECO:0000256" key="9">
    <source>
        <dbReference type="ARBA" id="ARBA00023204"/>
    </source>
</evidence>
<dbReference type="EMBL" id="NGJX01000013">
    <property type="protein sequence ID" value="RST99934.1"/>
    <property type="molecule type" value="Genomic_DNA"/>
</dbReference>
<keyword evidence="5 13" id="KW-0347">Helicase</keyword>
<dbReference type="GO" id="GO:0043138">
    <property type="term" value="F:3'-5' DNA helicase activity"/>
    <property type="evidence" value="ECO:0007669"/>
    <property type="project" value="UniProtKB-UniRule"/>
</dbReference>